<proteinExistence type="predicted"/>
<accession>A0ABP6U5G4</accession>
<protein>
    <recommendedName>
        <fullName evidence="3">Transposase</fullName>
    </recommendedName>
</protein>
<reference evidence="2" key="1">
    <citation type="journal article" date="2019" name="Int. J. Syst. Evol. Microbiol.">
        <title>The Global Catalogue of Microorganisms (GCM) 10K type strain sequencing project: providing services to taxonomists for standard genome sequencing and annotation.</title>
        <authorList>
            <consortium name="The Broad Institute Genomics Platform"/>
            <consortium name="The Broad Institute Genome Sequencing Center for Infectious Disease"/>
            <person name="Wu L."/>
            <person name="Ma J."/>
        </authorList>
    </citation>
    <scope>NUCLEOTIDE SEQUENCE [LARGE SCALE GENOMIC DNA]</scope>
    <source>
        <strain evidence="2">JCM 4816</strain>
    </source>
</reference>
<name>A0ABP6U5G4_9ACTN</name>
<organism evidence="1 2">
    <name type="scientific">Streptomyces prasinosporus</name>
    <dbReference type="NCBI Taxonomy" id="68256"/>
    <lineage>
        <taxon>Bacteria</taxon>
        <taxon>Bacillati</taxon>
        <taxon>Actinomycetota</taxon>
        <taxon>Actinomycetes</taxon>
        <taxon>Kitasatosporales</taxon>
        <taxon>Streptomycetaceae</taxon>
        <taxon>Streptomyces</taxon>
        <taxon>Streptomyces albogriseolus group</taxon>
    </lineage>
</organism>
<evidence type="ECO:0008006" key="3">
    <source>
        <dbReference type="Google" id="ProtNLM"/>
    </source>
</evidence>
<comment type="caution">
    <text evidence="1">The sequence shown here is derived from an EMBL/GenBank/DDBJ whole genome shotgun (WGS) entry which is preliminary data.</text>
</comment>
<dbReference type="EMBL" id="BAAAXF010000062">
    <property type="protein sequence ID" value="GAA3501953.1"/>
    <property type="molecule type" value="Genomic_DNA"/>
</dbReference>
<evidence type="ECO:0000313" key="1">
    <source>
        <dbReference type="EMBL" id="GAA3501953.1"/>
    </source>
</evidence>
<keyword evidence="2" id="KW-1185">Reference proteome</keyword>
<dbReference type="Proteomes" id="UP001501455">
    <property type="component" value="Unassembled WGS sequence"/>
</dbReference>
<evidence type="ECO:0000313" key="2">
    <source>
        <dbReference type="Proteomes" id="UP001501455"/>
    </source>
</evidence>
<gene>
    <name evidence="1" type="ORF">GCM10019016_090610</name>
</gene>
<sequence>MLLKCSNLAHHRKIIAFLGVRRVFVAPAVWAVPHPPHRTGQLQLACSGLPSA</sequence>